<accession>A0A4S4MZU7</accession>
<evidence type="ECO:0000313" key="2">
    <source>
        <dbReference type="Proteomes" id="UP000308730"/>
    </source>
</evidence>
<dbReference type="Proteomes" id="UP000308730">
    <property type="component" value="Unassembled WGS sequence"/>
</dbReference>
<gene>
    <name evidence="1" type="ORF">EUX98_g2111</name>
</gene>
<reference evidence="1 2" key="1">
    <citation type="submission" date="2019-02" db="EMBL/GenBank/DDBJ databases">
        <title>Genome sequencing of the rare red list fungi Antrodiella citrinella (Flaviporus citrinellus).</title>
        <authorList>
            <person name="Buettner E."/>
            <person name="Kellner H."/>
        </authorList>
    </citation>
    <scope>NUCLEOTIDE SEQUENCE [LARGE SCALE GENOMIC DNA]</scope>
    <source>
        <strain evidence="1 2">DSM 108506</strain>
    </source>
</reference>
<name>A0A4S4MZU7_9APHY</name>
<protein>
    <submittedName>
        <fullName evidence="1">Uncharacterized protein</fullName>
    </submittedName>
</protein>
<comment type="caution">
    <text evidence="1">The sequence shown here is derived from an EMBL/GenBank/DDBJ whole genome shotgun (WGS) entry which is preliminary data.</text>
</comment>
<dbReference type="EMBL" id="SGPM01000030">
    <property type="protein sequence ID" value="THH32079.1"/>
    <property type="molecule type" value="Genomic_DNA"/>
</dbReference>
<dbReference type="AlphaFoldDB" id="A0A4S4MZU7"/>
<sequence length="271" mass="31470">MRLLRVLLPDDSPAAMPLAVACTPESFDPFLYRLVDPYFDATVEDPMDAERRDADYAAILRALIAHTRDSNPTADWLIDNPNGFTYEHAPKCIAILEQVYQRRVTKHQLSQWNLRRNLAYILLHYAHLFSEQWLRPTGEWSRKRLPIVVVCLAWKDVNETWAIEEGILHMLIIRTLKALELVPLRSLTRRDFIKQGVGRLLQEAYNGMFCVSKGSVGNISWDQAALQEAQDRMRRRLVYLGLDALPFVSMTSEDRHSQSPRHIDWSRFRPT</sequence>
<proteinExistence type="predicted"/>
<dbReference type="PROSITE" id="PS51257">
    <property type="entry name" value="PROKAR_LIPOPROTEIN"/>
    <property type="match status" value="1"/>
</dbReference>
<organism evidence="1 2">
    <name type="scientific">Antrodiella citrinella</name>
    <dbReference type="NCBI Taxonomy" id="2447956"/>
    <lineage>
        <taxon>Eukaryota</taxon>
        <taxon>Fungi</taxon>
        <taxon>Dikarya</taxon>
        <taxon>Basidiomycota</taxon>
        <taxon>Agaricomycotina</taxon>
        <taxon>Agaricomycetes</taxon>
        <taxon>Polyporales</taxon>
        <taxon>Steccherinaceae</taxon>
        <taxon>Antrodiella</taxon>
    </lineage>
</organism>
<evidence type="ECO:0000313" key="1">
    <source>
        <dbReference type="EMBL" id="THH32079.1"/>
    </source>
</evidence>
<keyword evidence="2" id="KW-1185">Reference proteome</keyword>